<accession>A0AAU2HBS3</accession>
<proteinExistence type="predicted"/>
<reference evidence="1" key="1">
    <citation type="submission" date="2022-10" db="EMBL/GenBank/DDBJ databases">
        <title>The complete genomes of actinobacterial strains from the NBC collection.</title>
        <authorList>
            <person name="Joergensen T.S."/>
            <person name="Alvarez Arevalo M."/>
            <person name="Sterndorff E.B."/>
            <person name="Faurdal D."/>
            <person name="Vuksanovic O."/>
            <person name="Mourched A.-S."/>
            <person name="Charusanti P."/>
            <person name="Shaw S."/>
            <person name="Blin K."/>
            <person name="Weber T."/>
        </authorList>
    </citation>
    <scope>NUCLEOTIDE SEQUENCE</scope>
    <source>
        <strain evidence="1">NBC_00060</strain>
        <plasmid evidence="1">unnamed1</plasmid>
    </source>
</reference>
<geneLocation type="plasmid" evidence="1">
    <name>unnamed1</name>
</geneLocation>
<dbReference type="AlphaFoldDB" id="A0AAU2HBS3"/>
<dbReference type="RefSeq" id="WP_331723642.1">
    <property type="nucleotide sequence ID" value="NZ_CP108254.1"/>
</dbReference>
<dbReference type="InterPro" id="IPR011990">
    <property type="entry name" value="TPR-like_helical_dom_sf"/>
</dbReference>
<keyword evidence="1" id="KW-0614">Plasmid</keyword>
<evidence type="ECO:0000313" key="1">
    <source>
        <dbReference type="EMBL" id="WTU45850.1"/>
    </source>
</evidence>
<organism evidence="1">
    <name type="scientific">Streptomyces sp. NBC_00060</name>
    <dbReference type="NCBI Taxonomy" id="2975636"/>
    <lineage>
        <taxon>Bacteria</taxon>
        <taxon>Bacillati</taxon>
        <taxon>Actinomycetota</taxon>
        <taxon>Actinomycetes</taxon>
        <taxon>Kitasatosporales</taxon>
        <taxon>Streptomycetaceae</taxon>
        <taxon>Streptomyces</taxon>
    </lineage>
</organism>
<dbReference type="SUPFAM" id="SSF48452">
    <property type="entry name" value="TPR-like"/>
    <property type="match status" value="1"/>
</dbReference>
<evidence type="ECO:0008006" key="2">
    <source>
        <dbReference type="Google" id="ProtNLM"/>
    </source>
</evidence>
<gene>
    <name evidence="1" type="ORF">OHV25_40340</name>
</gene>
<dbReference type="EMBL" id="CP108254">
    <property type="protein sequence ID" value="WTU45850.1"/>
    <property type="molecule type" value="Genomic_DNA"/>
</dbReference>
<sequence length="460" mass="49318">MYQRPDEPDGARHPLKAARQALGLSQIAYARLVAKTHDELGFGPMAVRNHHKVLRWESGGTAPEHTAQLAIARIHQVPEDEVSRLGWPHWLHLATDDATLLHQRLTPRSAIDALHTTARLTDESPRSYLAVTGPALGSQLRNVLTALDNPQPLPSRHGHCLTPDALAHVEARLEALELQEAGAQVTPAVLYFAARAEHRLITGLLTDGGYSRTTGARLLLLAARAAVLCAWLCGCLGEEARAERFSLAAIRAAAAAGAPRHVASYLPDLAFRHLLAGAPQDVLSLVTAARAIVRHPSPQLAAVLHTREAQAFARLGEDRAAGRALHRAAAALSDRHGSPDPFSVNVDETWLASAAGSVWLHLGRPGKALPHFAPLLDEGPAPHRPDPLSPYAARRLLSVVDTQLALGDLDAAAATAHRAIAFVGSLPPGLARQYRQRFASRAAEPVVRDLSQALSEQPGR</sequence>
<name>A0AAU2HBS3_9ACTN</name>
<protein>
    <recommendedName>
        <fullName evidence="2">Transcriptional regulator</fullName>
    </recommendedName>
</protein>